<sequence>MELQPKEYKKWLENIKHKIKTAQFKAALSVNTQLMELYWVLAKDIVNKQQDANWGDSIFEQLSIDLKIAFPTIGGFSRRNLYAIRQWYLFYSTVSEFVPQVVAQIPWGHNRLIISKIKNTEEALFYCNATNYNGWNREQLEIQIRNNYYQTKGKAITNFENTLPNYQSQLALETLKNPYNFDFLGLEENALEREIENAMVTHITKFLIELGKGFAFVGKQYEIVVSENEYFIDLLFYHLQLRCYIVIELKTGKLKPEYAGKLNFYLSAIDTQLKHSQDNPTIGLILCKYKDKVEAEYSLRDIQKPIGISEYKLTQALPKIFETKLPTVAQLEMELNTIEDNLNK</sequence>
<dbReference type="RefSeq" id="WP_373405502.1">
    <property type="nucleotide sequence ID" value="NZ_JBCFQL010000003.1"/>
</dbReference>
<name>A0ABV4T8Q9_9FLAO</name>
<dbReference type="InterPro" id="IPR011856">
    <property type="entry name" value="tRNA_endonuc-like_dom_sf"/>
</dbReference>
<dbReference type="InterPro" id="IPR041527">
    <property type="entry name" value="YhcG_N"/>
</dbReference>
<evidence type="ECO:0000259" key="1">
    <source>
        <dbReference type="Pfam" id="PF06250"/>
    </source>
</evidence>
<dbReference type="InterPro" id="IPR053148">
    <property type="entry name" value="PD-DEXK-like_domain"/>
</dbReference>
<dbReference type="Gene3D" id="3.40.1350.10">
    <property type="match status" value="1"/>
</dbReference>
<gene>
    <name evidence="3" type="ORF">AAGV28_03855</name>
</gene>
<evidence type="ECO:0000313" key="4">
    <source>
        <dbReference type="Proteomes" id="UP001574169"/>
    </source>
</evidence>
<dbReference type="Pfam" id="PF06250">
    <property type="entry name" value="YhcG_C"/>
    <property type="match status" value="1"/>
</dbReference>
<comment type="caution">
    <text evidence="3">The sequence shown here is derived from an EMBL/GenBank/DDBJ whole genome shotgun (WGS) entry which is preliminary data.</text>
</comment>
<dbReference type="InterPro" id="IPR009362">
    <property type="entry name" value="YhcG_C"/>
</dbReference>
<feature type="domain" description="YhcG PDDEXK nuclease" evidence="1">
    <location>
        <begin position="173"/>
        <end position="326"/>
    </location>
</feature>
<evidence type="ECO:0000313" key="3">
    <source>
        <dbReference type="EMBL" id="MFA9190495.1"/>
    </source>
</evidence>
<accession>A0ABV4T8Q9</accession>
<dbReference type="Proteomes" id="UP001574169">
    <property type="component" value="Unassembled WGS sequence"/>
</dbReference>
<dbReference type="PANTHER" id="PTHR30547:SF5">
    <property type="entry name" value="NUCLEASE YHCG-RELATED"/>
    <property type="match status" value="1"/>
</dbReference>
<proteinExistence type="predicted"/>
<keyword evidence="4" id="KW-1185">Reference proteome</keyword>
<dbReference type="PANTHER" id="PTHR30547">
    <property type="entry name" value="UNCHARACTERIZED PROTEIN YHCG-RELATED"/>
    <property type="match status" value="1"/>
</dbReference>
<dbReference type="Pfam" id="PF17761">
    <property type="entry name" value="DUF1016_N"/>
    <property type="match status" value="1"/>
</dbReference>
<reference evidence="3 4" key="1">
    <citation type="submission" date="2024-04" db="EMBL/GenBank/DDBJ databases">
        <title>New Clade of Flavobacterium.</title>
        <authorList>
            <person name="Matos L."/>
            <person name="Proenca D.N."/>
            <person name="Fransisco R.M."/>
            <person name="Chung A.P."/>
            <person name="Maccario L."/>
            <person name="Sorensen S.J."/>
            <person name="Morais P.V."/>
        </authorList>
    </citation>
    <scope>NUCLEOTIDE SEQUENCE [LARGE SCALE GENOMIC DNA]</scope>
    <source>
        <strain evidence="3 4">FZUC8N2.13</strain>
    </source>
</reference>
<feature type="domain" description="YhcG N-terminal" evidence="2">
    <location>
        <begin position="14"/>
        <end position="150"/>
    </location>
</feature>
<organism evidence="3 4">
    <name type="scientific">Flavobacterium zubiriense</name>
    <dbReference type="NCBI Taxonomy" id="3138075"/>
    <lineage>
        <taxon>Bacteria</taxon>
        <taxon>Pseudomonadati</taxon>
        <taxon>Bacteroidota</taxon>
        <taxon>Flavobacteriia</taxon>
        <taxon>Flavobacteriales</taxon>
        <taxon>Flavobacteriaceae</taxon>
        <taxon>Flavobacterium</taxon>
    </lineage>
</organism>
<protein>
    <submittedName>
        <fullName evidence="3">PDDEXK nuclease domain-containing protein</fullName>
    </submittedName>
</protein>
<evidence type="ECO:0000259" key="2">
    <source>
        <dbReference type="Pfam" id="PF17761"/>
    </source>
</evidence>
<dbReference type="EMBL" id="JBCFQL010000003">
    <property type="protein sequence ID" value="MFA9190495.1"/>
    <property type="molecule type" value="Genomic_DNA"/>
</dbReference>